<sequence>MPWPCCFPFKQGESNIARTPSLPLDEETGLKVLHDGLSPTVDIISVHGLNGHRETSWTAANGVNWLHDLLPCDIPDTRVLSWGYSLPTAENNHETLSQQEVSEQLVRDLWEIRSSTNAPQTVDRPIIFVAHSLGGTIVKSVRLSILCKKRIVFDQCQALLYADSTPTTDLRSVRLSTRGAIFMGTPELDSRLIGLQSYLANAKGSEQESSDIYKEAHWLVTTLQSYPSISQQFWTLFVHESSDSLSVRGTLDQLCWFSLNKTASFSPQDNSSHVFVESDHNGMIKFESSLDEGYLKIKEHVVHVQKMLQQSTDT</sequence>
<dbReference type="BioCyc" id="PCHR:PC22G15130-MONOMER"/>
<dbReference type="OMA" id="GHRETSW"/>
<keyword evidence="6" id="KW-0472">Membrane</keyword>
<dbReference type="GO" id="GO:0005739">
    <property type="term" value="C:mitochondrion"/>
    <property type="evidence" value="ECO:0007669"/>
    <property type="project" value="UniProtKB-SubCell"/>
</dbReference>
<organism evidence="7 8">
    <name type="scientific">Penicillium rubens (strain ATCC 28089 / DSM 1075 / NRRL 1951 / Wisconsin 54-1255)</name>
    <name type="common">Penicillium chrysogenum</name>
    <dbReference type="NCBI Taxonomy" id="500485"/>
    <lineage>
        <taxon>Eukaryota</taxon>
        <taxon>Fungi</taxon>
        <taxon>Dikarya</taxon>
        <taxon>Ascomycota</taxon>
        <taxon>Pezizomycotina</taxon>
        <taxon>Eurotiomycetes</taxon>
        <taxon>Eurotiomycetidae</taxon>
        <taxon>Eurotiales</taxon>
        <taxon>Aspergillaceae</taxon>
        <taxon>Penicillium</taxon>
        <taxon>Penicillium chrysogenum species complex</taxon>
    </lineage>
</organism>
<evidence type="ECO:0000256" key="4">
    <source>
        <dbReference type="ARBA" id="ARBA00022824"/>
    </source>
</evidence>
<dbReference type="GO" id="GO:0016020">
    <property type="term" value="C:membrane"/>
    <property type="evidence" value="ECO:0007669"/>
    <property type="project" value="UniProtKB-SubCell"/>
</dbReference>
<evidence type="ECO:0000256" key="6">
    <source>
        <dbReference type="ARBA" id="ARBA00023136"/>
    </source>
</evidence>
<proteinExistence type="predicted"/>
<dbReference type="GO" id="GO:0017000">
    <property type="term" value="P:antibiotic biosynthetic process"/>
    <property type="evidence" value="ECO:0007669"/>
    <property type="project" value="UniProtKB-ARBA"/>
</dbReference>
<dbReference type="PANTHER" id="PTHR48182:SF2">
    <property type="entry name" value="PROTEIN SERAC1"/>
    <property type="match status" value="1"/>
</dbReference>
<dbReference type="Proteomes" id="UP000000724">
    <property type="component" value="Contig Pc00c22"/>
</dbReference>
<evidence type="ECO:0000256" key="3">
    <source>
        <dbReference type="ARBA" id="ARBA00004370"/>
    </source>
</evidence>
<protein>
    <submittedName>
        <fullName evidence="7">Pc22g15130 protein</fullName>
    </submittedName>
</protein>
<name>B6HVN2_PENRW</name>
<gene>
    <name evidence="7" type="ORF">Pc22g15130</name>
    <name evidence="7" type="ORF">PCH_Pc22g15130</name>
</gene>
<dbReference type="SUPFAM" id="SSF53474">
    <property type="entry name" value="alpha/beta-Hydrolases"/>
    <property type="match status" value="1"/>
</dbReference>
<dbReference type="OrthoDB" id="5086500at2759"/>
<evidence type="ECO:0000256" key="1">
    <source>
        <dbReference type="ARBA" id="ARBA00004173"/>
    </source>
</evidence>
<keyword evidence="4" id="KW-0256">Endoplasmic reticulum</keyword>
<keyword evidence="8" id="KW-1185">Reference proteome</keyword>
<dbReference type="VEuPathDB" id="FungiDB:PCH_Pc22g15130"/>
<dbReference type="GO" id="GO:0005783">
    <property type="term" value="C:endoplasmic reticulum"/>
    <property type="evidence" value="ECO:0007669"/>
    <property type="project" value="UniProtKB-SubCell"/>
</dbReference>
<comment type="subcellular location">
    <subcellularLocation>
        <location evidence="2">Endoplasmic reticulum</location>
    </subcellularLocation>
    <subcellularLocation>
        <location evidence="3">Membrane</location>
    </subcellularLocation>
    <subcellularLocation>
        <location evidence="1">Mitochondrion</location>
    </subcellularLocation>
</comment>
<evidence type="ECO:0000256" key="5">
    <source>
        <dbReference type="ARBA" id="ARBA00023128"/>
    </source>
</evidence>
<evidence type="ECO:0000313" key="7">
    <source>
        <dbReference type="EMBL" id="CAP98801.1"/>
    </source>
</evidence>
<dbReference type="eggNOG" id="KOG1840">
    <property type="taxonomic scope" value="Eukaryota"/>
</dbReference>
<dbReference type="InterPro" id="IPR029058">
    <property type="entry name" value="AB_hydrolase_fold"/>
</dbReference>
<dbReference type="HOGENOM" id="CLU_940418_0_0_1"/>
<reference evidence="7 8" key="1">
    <citation type="journal article" date="2008" name="Nat. Biotechnol.">
        <title>Genome sequencing and analysis of the filamentous fungus Penicillium chrysogenum.</title>
        <authorList>
            <person name="van den Berg M.A."/>
            <person name="Albang R."/>
            <person name="Albermann K."/>
            <person name="Badger J.H."/>
            <person name="Daran J.-M."/>
            <person name="Driessen A.J.M."/>
            <person name="Garcia-Estrada C."/>
            <person name="Fedorova N.D."/>
            <person name="Harris D.M."/>
            <person name="Heijne W.H.M."/>
            <person name="Joardar V.S."/>
            <person name="Kiel J.A.K.W."/>
            <person name="Kovalchuk A."/>
            <person name="Martin J.F."/>
            <person name="Nierman W.C."/>
            <person name="Nijland J.G."/>
            <person name="Pronk J.T."/>
            <person name="Roubos J.A."/>
            <person name="van der Klei I.J."/>
            <person name="van Peij N.N.M.E."/>
            <person name="Veenhuis M."/>
            <person name="von Doehren H."/>
            <person name="Wagner C."/>
            <person name="Wortman J.R."/>
            <person name="Bovenberg R.A.L."/>
        </authorList>
    </citation>
    <scope>NUCLEOTIDE SEQUENCE [LARGE SCALE GENOMIC DNA]</scope>
    <source>
        <strain evidence="8">ATCC 28089 / DSM 1075 / NRRL 1951 / Wisconsin 54-1255</strain>
    </source>
</reference>
<dbReference type="AlphaFoldDB" id="B6HVN2"/>
<evidence type="ECO:0000313" key="8">
    <source>
        <dbReference type="Proteomes" id="UP000000724"/>
    </source>
</evidence>
<accession>B6HVN2</accession>
<dbReference type="GO" id="GO:0072330">
    <property type="term" value="P:monocarboxylic acid biosynthetic process"/>
    <property type="evidence" value="ECO:0007669"/>
    <property type="project" value="UniProtKB-ARBA"/>
</dbReference>
<evidence type="ECO:0000256" key="2">
    <source>
        <dbReference type="ARBA" id="ARBA00004240"/>
    </source>
</evidence>
<keyword evidence="5" id="KW-0496">Mitochondrion</keyword>
<dbReference type="EMBL" id="AM920437">
    <property type="protein sequence ID" value="CAP98801.1"/>
    <property type="molecule type" value="Genomic_DNA"/>
</dbReference>
<dbReference type="InterPro" id="IPR052374">
    <property type="entry name" value="SERAC1"/>
</dbReference>
<dbReference type="PANTHER" id="PTHR48182">
    <property type="entry name" value="PROTEIN SERAC1"/>
    <property type="match status" value="1"/>
</dbReference>
<dbReference type="Gene3D" id="3.40.50.1820">
    <property type="entry name" value="alpha/beta hydrolase"/>
    <property type="match status" value="1"/>
</dbReference>